<accession>A0A1F5XWK1</accession>
<comment type="caution">
    <text evidence="3">The sequence shown here is derived from an EMBL/GenBank/DDBJ whole genome shotgun (WGS) entry which is preliminary data.</text>
</comment>
<dbReference type="EMBL" id="MFIP01000014">
    <property type="protein sequence ID" value="OGF92296.1"/>
    <property type="molecule type" value="Genomic_DNA"/>
</dbReference>
<name>A0A1F5XWK1_9BACT</name>
<dbReference type="Gene3D" id="2.60.40.10">
    <property type="entry name" value="Immunoglobulins"/>
    <property type="match status" value="1"/>
</dbReference>
<dbReference type="InterPro" id="IPR008947">
    <property type="entry name" value="PLipase_C/P1_nuclease_dom_sf"/>
</dbReference>
<evidence type="ECO:0000259" key="2">
    <source>
        <dbReference type="PROSITE" id="PS51841"/>
    </source>
</evidence>
<dbReference type="Gene3D" id="1.10.575.10">
    <property type="entry name" value="P1 Nuclease"/>
    <property type="match status" value="1"/>
</dbReference>
<reference evidence="3 4" key="1">
    <citation type="journal article" date="2016" name="Nat. Commun.">
        <title>Thousands of microbial genomes shed light on interconnected biogeochemical processes in an aquifer system.</title>
        <authorList>
            <person name="Anantharaman K."/>
            <person name="Brown C.T."/>
            <person name="Hug L.A."/>
            <person name="Sharon I."/>
            <person name="Castelle C.J."/>
            <person name="Probst A.J."/>
            <person name="Thomas B.C."/>
            <person name="Singh A."/>
            <person name="Wilkins M.J."/>
            <person name="Karaoz U."/>
            <person name="Brodie E.L."/>
            <person name="Williams K.H."/>
            <person name="Hubbard S.S."/>
            <person name="Banfield J.F."/>
        </authorList>
    </citation>
    <scope>NUCLEOTIDE SEQUENCE [LARGE SCALE GENOMIC DNA]</scope>
</reference>
<feature type="compositionally biased region" description="Low complexity" evidence="1">
    <location>
        <begin position="474"/>
        <end position="491"/>
    </location>
</feature>
<dbReference type="InterPro" id="IPR036415">
    <property type="entry name" value="Lamin_tail_dom_sf"/>
</dbReference>
<evidence type="ECO:0000313" key="3">
    <source>
        <dbReference type="EMBL" id="OGF92296.1"/>
    </source>
</evidence>
<sequence>MENFRTLKILKIIIMGTLALSPIFSSAYEPETTHKALTQEIIKTFNAYYPKLKLGAIESAAVEVGSIGEDDGVRALHHFYDPVYNRGLFGQLSAKNWAQNTLAQAGAFRPLAGAITGIFGAPTDYSWDRAVYDYVWVDKSRGLDGLGHLLHLIEDMSVPDHTRNDAHPPYGDKLFHQASPYEHWADKWNTETISGLSTMIYHSDSQPAHFSSLAGYFDSIASYSNNNFFSKDTTPDKSQIYFQPLEGKTIKQTLSTGDVAEFILSVGLDKYKLAKIKTNIITDSRLYFIEDQDKLVLTDYWSHLSKQAVLHGTGVVRLFFEEVEKERKEKKLFAKNKSVLDRLASVVGISQPEPTPLVSEIPDNAFQINLAVKPPSEEIVGAKSDLDVGRLSEISRSSTLGVSPGGVEEENHSNILENVGMSQVGGNTESGSLPPFLQLQAIGGGSAGFGGGGSPTPSVQILTTSSEVQSLGGTETSEPPDTTPPDISLSVSECSSSLSSDGCLLASSTVSLVWSSTANDLNHYIIECEKSSPPVGGCSGFNFASTTATSTIYSLPTDDSIYIFKAKAVDGAGNESAQTTKTAELSLRPVVINEVAWAGTSAPFANDEWIELYNRSSQSVNLANWVLYASDGAPYINLLGAVSARGYYLIERTNDNTVSDVAADLIVPFSGLSSGSGLGNSGEILILSKASTTIDQTALCPGRWCGGAAGGVYSTMERIDPDIAGTDTTNWSTSNSGASNSFIKNGKDAVGANLTATPRARNSLHYLISQNSTLSADRVLKKSWGTYIIRPSENFTVPAGKTLTIEPGVTVKMGDTADLIVNGTLKSDGTAENNILFTSLSSPPFSGSWRNVRITSSSQNSSVSYTRFKYGGGFTSNIPLERRALFSVIDNSVTISNSIFESSFSVGMRLITSNSTVQNSIFSVGTTTTDNVGLYIIGGSPTVSGNTFLENYYGFKAEGGSASVSDNVFTNNISYAAYSINGASTFSGNSGAGNGKNGIALSGTISTASGTTTIYANAIPYLIGEYPYENPKVAAGSAAIIETGAVWKGLTPYSRFVVNGALKLEGANKDSIIFTSVADSAPAQWYGMEVNAGGYLYGGGFTLRYGGRGDGGNPNAIAGIGVFGGSVNLSDGRIENNYLAGMRLYDRATSTLTNFEFNNHTAPTGNSTAFISANSTIQATNVTFSGNTTDKSPANAF</sequence>
<dbReference type="InterPro" id="IPR011050">
    <property type="entry name" value="Pectin_lyase_fold/virulence"/>
</dbReference>
<evidence type="ECO:0000256" key="1">
    <source>
        <dbReference type="SAM" id="MobiDB-lite"/>
    </source>
</evidence>
<dbReference type="SUPFAM" id="SSF51126">
    <property type="entry name" value="Pectin lyase-like"/>
    <property type="match status" value="1"/>
</dbReference>
<dbReference type="SUPFAM" id="SSF74853">
    <property type="entry name" value="Lamin A/C globular tail domain"/>
    <property type="match status" value="1"/>
</dbReference>
<dbReference type="PROSITE" id="PS51841">
    <property type="entry name" value="LTD"/>
    <property type="match status" value="1"/>
</dbReference>
<dbReference type="InterPro" id="IPR001322">
    <property type="entry name" value="Lamin_tail_dom"/>
</dbReference>
<feature type="region of interest" description="Disordered" evidence="1">
    <location>
        <begin position="467"/>
        <end position="491"/>
    </location>
</feature>
<protein>
    <recommendedName>
        <fullName evidence="2">LTD domain-containing protein</fullName>
    </recommendedName>
</protein>
<proteinExistence type="predicted"/>
<feature type="domain" description="LTD" evidence="2">
    <location>
        <begin position="576"/>
        <end position="727"/>
    </location>
</feature>
<dbReference type="GO" id="GO:0016788">
    <property type="term" value="F:hydrolase activity, acting on ester bonds"/>
    <property type="evidence" value="ECO:0007669"/>
    <property type="project" value="InterPro"/>
</dbReference>
<evidence type="ECO:0000313" key="4">
    <source>
        <dbReference type="Proteomes" id="UP000177334"/>
    </source>
</evidence>
<dbReference type="InterPro" id="IPR013783">
    <property type="entry name" value="Ig-like_fold"/>
</dbReference>
<organism evidence="3 4">
    <name type="scientific">Candidatus Giovannonibacteria bacterium RIFCSPLOWO2_12_FULL_43_26</name>
    <dbReference type="NCBI Taxonomy" id="1798363"/>
    <lineage>
        <taxon>Bacteria</taxon>
        <taxon>Candidatus Giovannoniibacteriota</taxon>
    </lineage>
</organism>
<dbReference type="Proteomes" id="UP000177334">
    <property type="component" value="Unassembled WGS sequence"/>
</dbReference>
<dbReference type="SUPFAM" id="SSF48537">
    <property type="entry name" value="Phospholipase C/P1 nuclease"/>
    <property type="match status" value="1"/>
</dbReference>
<dbReference type="AlphaFoldDB" id="A0A1F5XWK1"/>
<gene>
    <name evidence="3" type="ORF">A3H05_01390</name>
</gene>